<keyword evidence="2" id="KW-0479">Metal-binding</keyword>
<dbReference type="EMBL" id="CP023324">
    <property type="protein sequence ID" value="ATY62786.1"/>
    <property type="molecule type" value="Genomic_DNA"/>
</dbReference>
<dbReference type="GO" id="GO:0003856">
    <property type="term" value="F:3-dehydroquinate synthase activity"/>
    <property type="evidence" value="ECO:0007669"/>
    <property type="project" value="TreeGrafter"/>
</dbReference>
<dbReference type="VEuPathDB" id="FungiDB:A9K55_008288"/>
<dbReference type="PANTHER" id="PTHR43622:SF3">
    <property type="entry name" value="2-EPI-5-EPI-VALIOLONE SYNTHASE"/>
    <property type="match status" value="1"/>
</dbReference>
<dbReference type="FunFam" id="1.20.1090.10:FF:000015">
    <property type="entry name" value="3-dehydroquinate synthase protein"/>
    <property type="match status" value="1"/>
</dbReference>
<dbReference type="Proteomes" id="UP000323067">
    <property type="component" value="Chromosome vii"/>
</dbReference>
<dbReference type="FunFam" id="3.40.50.1970:FF:000018">
    <property type="entry name" value="Related to 2-epi-5-epi-valiolone synthase"/>
    <property type="match status" value="1"/>
</dbReference>
<sequence length="523" mass="57626">MAQACDRVFNGAPISGPGSISDQILDESGGGDLYRGPVPDASLAILALRMASIHLTRVLISEFVNDPAQKKIDHSMSDFRATVEPTPNGFAVCGYEKIEYDFEFLDGVFHVANRQLADCYVPWRRCLAIMDLNISNLYGEQIRQYFDHYGIELQVHKTMIGEKAKSMETMLSIVDSMTAFGVYRKEPVLVVGGGLVTDVAGFACAAYRRSTNYIRVPTTLIGLIDASVSIKVAVNYGNYKNRLGAYHAPAKTFLDFSFLRTLPEAQIRNGFAELIKISSCAHKETFDLLDQFCEEIISTAFGRLGSSGATVRDTADKICRAGIYEMLKLETPNLHELMLDRVIAYGHTWSPIHELVPDPPLRHGHAISVDMAFSATLSFLRGHLSQADHLRLLRLFSRAGLTMDHAAFDEQLLATATAAILRTRNGQLRAAVPVSPMGVCVFLNDVTHEEMCAALRAHRDLMKEFPRHGAGLDAYVDASDTGYTLDGTPIEAMMQELESKDDQENALAAQEMLPRAADLPVQA</sequence>
<dbReference type="GO" id="GO:0017000">
    <property type="term" value="P:antibiotic biosynthetic process"/>
    <property type="evidence" value="ECO:0007669"/>
    <property type="project" value="InterPro"/>
</dbReference>
<dbReference type="Gene3D" id="3.40.50.1970">
    <property type="match status" value="1"/>
</dbReference>
<dbReference type="VEuPathDB" id="FungiDB:CCM_06613"/>
<evidence type="ECO:0000256" key="1">
    <source>
        <dbReference type="ARBA" id="ARBA00001911"/>
    </source>
</evidence>
<dbReference type="InterPro" id="IPR030960">
    <property type="entry name" value="DHQS/DOIS_N"/>
</dbReference>
<organism evidence="8 9">
    <name type="scientific">Cordyceps militaris</name>
    <name type="common">Caterpillar fungus</name>
    <name type="synonym">Clavaria militaris</name>
    <dbReference type="NCBI Taxonomy" id="73501"/>
    <lineage>
        <taxon>Eukaryota</taxon>
        <taxon>Fungi</taxon>
        <taxon>Dikarya</taxon>
        <taxon>Ascomycota</taxon>
        <taxon>Pezizomycotina</taxon>
        <taxon>Sordariomycetes</taxon>
        <taxon>Hypocreomycetidae</taxon>
        <taxon>Hypocreales</taxon>
        <taxon>Cordycipitaceae</taxon>
        <taxon>Cordyceps</taxon>
    </lineage>
</organism>
<evidence type="ECO:0000256" key="2">
    <source>
        <dbReference type="ARBA" id="ARBA00022723"/>
    </source>
</evidence>
<keyword evidence="3" id="KW-0547">Nucleotide-binding</keyword>
<dbReference type="SUPFAM" id="SSF56796">
    <property type="entry name" value="Dehydroquinate synthase-like"/>
    <property type="match status" value="1"/>
</dbReference>
<feature type="domain" description="3-dehydroquinate synthase C-terminal" evidence="7">
    <location>
        <begin position="270"/>
        <end position="410"/>
    </location>
</feature>
<dbReference type="GO" id="GO:0046872">
    <property type="term" value="F:metal ion binding"/>
    <property type="evidence" value="ECO:0007669"/>
    <property type="project" value="UniProtKB-KW"/>
</dbReference>
<dbReference type="InterPro" id="IPR056179">
    <property type="entry name" value="DHQS_C"/>
</dbReference>
<evidence type="ECO:0000259" key="7">
    <source>
        <dbReference type="Pfam" id="PF24621"/>
    </source>
</evidence>
<reference evidence="8 9" key="1">
    <citation type="journal article" date="2017" name="BMC Genomics">
        <title>Chromosome level assembly and secondary metabolite potential of the parasitic fungus Cordyceps militaris.</title>
        <authorList>
            <person name="Kramer G.J."/>
            <person name="Nodwell J.R."/>
        </authorList>
    </citation>
    <scope>NUCLEOTIDE SEQUENCE [LARGE SCALE GENOMIC DNA]</scope>
    <source>
        <strain evidence="8 9">ATCC 34164</strain>
    </source>
</reference>
<feature type="domain" description="3-dehydroquinate synthase N-terminal" evidence="6">
    <location>
        <begin position="160"/>
        <end position="268"/>
    </location>
</feature>
<evidence type="ECO:0000313" key="8">
    <source>
        <dbReference type="EMBL" id="ATY62786.1"/>
    </source>
</evidence>
<dbReference type="Pfam" id="PF01761">
    <property type="entry name" value="DHQ_synthase"/>
    <property type="match status" value="1"/>
</dbReference>
<accession>A0A2H4SI54</accession>
<dbReference type="AlphaFoldDB" id="A0A2H4SI54"/>
<proteinExistence type="predicted"/>
<evidence type="ECO:0000256" key="3">
    <source>
        <dbReference type="ARBA" id="ARBA00022741"/>
    </source>
</evidence>
<evidence type="ECO:0000256" key="4">
    <source>
        <dbReference type="ARBA" id="ARBA00023027"/>
    </source>
</evidence>
<evidence type="ECO:0000256" key="5">
    <source>
        <dbReference type="ARBA" id="ARBA00023239"/>
    </source>
</evidence>
<evidence type="ECO:0000313" key="9">
    <source>
        <dbReference type="Proteomes" id="UP000323067"/>
    </source>
</evidence>
<evidence type="ECO:0000259" key="6">
    <source>
        <dbReference type="Pfam" id="PF01761"/>
    </source>
</evidence>
<dbReference type="GO" id="GO:0000166">
    <property type="term" value="F:nucleotide binding"/>
    <property type="evidence" value="ECO:0007669"/>
    <property type="project" value="UniProtKB-KW"/>
</dbReference>
<dbReference type="Pfam" id="PF24621">
    <property type="entry name" value="DHQS_C"/>
    <property type="match status" value="1"/>
</dbReference>
<dbReference type="InterPro" id="IPR050071">
    <property type="entry name" value="Dehydroquinate_synthase"/>
</dbReference>
<dbReference type="Gene3D" id="1.20.1090.10">
    <property type="entry name" value="Dehydroquinate synthase-like - alpha domain"/>
    <property type="match status" value="1"/>
</dbReference>
<name>A0A2H4SI54_CORMI</name>
<gene>
    <name evidence="8" type="ORF">A9K55_008288</name>
</gene>
<dbReference type="CDD" id="cd08199">
    <property type="entry name" value="EEVS"/>
    <property type="match status" value="1"/>
</dbReference>
<comment type="cofactor">
    <cofactor evidence="1">
        <name>NAD(+)</name>
        <dbReference type="ChEBI" id="CHEBI:57540"/>
    </cofactor>
</comment>
<dbReference type="PANTHER" id="PTHR43622">
    <property type="entry name" value="3-DEHYDROQUINATE SYNTHASE"/>
    <property type="match status" value="1"/>
</dbReference>
<dbReference type="OrthoDB" id="197068at2759"/>
<keyword evidence="5" id="KW-0456">Lyase</keyword>
<dbReference type="InterPro" id="IPR035872">
    <property type="entry name" value="EEVS-like"/>
</dbReference>
<protein>
    <submittedName>
        <fullName evidence="8">2-epi-5-epi-valiolone synthase</fullName>
    </submittedName>
</protein>
<keyword evidence="4" id="KW-0520">NAD</keyword>